<dbReference type="AlphaFoldDB" id="A0A8C7EG42"/>
<dbReference type="Pfam" id="PF07686">
    <property type="entry name" value="V-set"/>
    <property type="match status" value="1"/>
</dbReference>
<evidence type="ECO:0000313" key="5">
    <source>
        <dbReference type="Ensembl" id="ENSNPEP00000017751.1"/>
    </source>
</evidence>
<keyword evidence="3" id="KW-0732">Signal</keyword>
<dbReference type="SMART" id="SM00406">
    <property type="entry name" value="IGv"/>
    <property type="match status" value="1"/>
</dbReference>
<name>A0A8C7EG42_NOTPE</name>
<dbReference type="InterPro" id="IPR013106">
    <property type="entry name" value="Ig_V-set"/>
</dbReference>
<dbReference type="Gene3D" id="2.60.40.10">
    <property type="entry name" value="Immunoglobulins"/>
    <property type="match status" value="1"/>
</dbReference>
<evidence type="ECO:0000256" key="2">
    <source>
        <dbReference type="ARBA" id="ARBA00023319"/>
    </source>
</evidence>
<accession>A0A8C7EG42</accession>
<keyword evidence="6" id="KW-1185">Reference proteome</keyword>
<protein>
    <recommendedName>
        <fullName evidence="4">Ig-like domain-containing protein</fullName>
    </recommendedName>
</protein>
<feature type="chain" id="PRO_5034573264" description="Ig-like domain-containing protein" evidence="3">
    <location>
        <begin position="19"/>
        <end position="153"/>
    </location>
</feature>
<dbReference type="InterPro" id="IPR013783">
    <property type="entry name" value="Ig-like_fold"/>
</dbReference>
<evidence type="ECO:0000256" key="3">
    <source>
        <dbReference type="SAM" id="SignalP"/>
    </source>
</evidence>
<dbReference type="SUPFAM" id="SSF48726">
    <property type="entry name" value="Immunoglobulin"/>
    <property type="match status" value="1"/>
</dbReference>
<keyword evidence="2" id="KW-0393">Immunoglobulin domain</keyword>
<dbReference type="PANTHER" id="PTHR19256:SF44">
    <property type="entry name" value="T CELL RECEPTOR GAMMA VARIABLE 9"/>
    <property type="match status" value="1"/>
</dbReference>
<feature type="signal peptide" evidence="3">
    <location>
        <begin position="1"/>
        <end position="18"/>
    </location>
</feature>
<dbReference type="PANTHER" id="PTHR19256">
    <property type="entry name" value="T-CELL RECEPTOR GAMMA CHAIN"/>
    <property type="match status" value="1"/>
</dbReference>
<proteinExistence type="predicted"/>
<dbReference type="Proteomes" id="UP000694420">
    <property type="component" value="Unplaced"/>
</dbReference>
<dbReference type="Ensembl" id="ENSNPET00000018195.1">
    <property type="protein sequence ID" value="ENSNPEP00000017751.1"/>
    <property type="gene ID" value="ENSNPEG00000013207.1"/>
</dbReference>
<dbReference type="SMART" id="SM00409">
    <property type="entry name" value="IG"/>
    <property type="match status" value="1"/>
</dbReference>
<evidence type="ECO:0000259" key="4">
    <source>
        <dbReference type="PROSITE" id="PS50835"/>
    </source>
</evidence>
<reference evidence="5" key="1">
    <citation type="submission" date="2025-08" db="UniProtKB">
        <authorList>
            <consortium name="Ensembl"/>
        </authorList>
    </citation>
    <scope>IDENTIFICATION</scope>
</reference>
<evidence type="ECO:0000256" key="1">
    <source>
        <dbReference type="ARBA" id="ARBA00023170"/>
    </source>
</evidence>
<feature type="domain" description="Ig-like" evidence="4">
    <location>
        <begin position="19"/>
        <end position="112"/>
    </location>
</feature>
<sequence length="153" mass="17670">MWLLRVVILVGVFSCVSAQALQQSPISITKPESKTVLINCHVSAPDFVTTFIHWYRKRVNAAPERIAYVSTRLFLENNSDDGKFSIEKDLSRFVCTLTVNKVTPQDAATYYCARWDAQQSKAKDNLRKDCFFKYPEIFESMWAHSQSFTIKFQ</sequence>
<dbReference type="InterPro" id="IPR036179">
    <property type="entry name" value="Ig-like_dom_sf"/>
</dbReference>
<keyword evidence="1" id="KW-0675">Receptor</keyword>
<reference evidence="5" key="2">
    <citation type="submission" date="2025-09" db="UniProtKB">
        <authorList>
            <consortium name="Ensembl"/>
        </authorList>
    </citation>
    <scope>IDENTIFICATION</scope>
</reference>
<dbReference type="InterPro" id="IPR007110">
    <property type="entry name" value="Ig-like_dom"/>
</dbReference>
<organism evidence="5 6">
    <name type="scientific">Nothoprocta perdicaria</name>
    <name type="common">Chilean tinamou</name>
    <name type="synonym">Crypturus perdicarius</name>
    <dbReference type="NCBI Taxonomy" id="30464"/>
    <lineage>
        <taxon>Eukaryota</taxon>
        <taxon>Metazoa</taxon>
        <taxon>Chordata</taxon>
        <taxon>Craniata</taxon>
        <taxon>Vertebrata</taxon>
        <taxon>Euteleostomi</taxon>
        <taxon>Archelosauria</taxon>
        <taxon>Archosauria</taxon>
        <taxon>Dinosauria</taxon>
        <taxon>Saurischia</taxon>
        <taxon>Theropoda</taxon>
        <taxon>Coelurosauria</taxon>
        <taxon>Aves</taxon>
        <taxon>Palaeognathae</taxon>
        <taxon>Tinamiformes</taxon>
        <taxon>Tinamidae</taxon>
        <taxon>Nothoprocta</taxon>
    </lineage>
</organism>
<dbReference type="PROSITE" id="PS50835">
    <property type="entry name" value="IG_LIKE"/>
    <property type="match status" value="1"/>
</dbReference>
<dbReference type="InterPro" id="IPR003599">
    <property type="entry name" value="Ig_sub"/>
</dbReference>
<dbReference type="InterPro" id="IPR051117">
    <property type="entry name" value="TRG_var/const_region"/>
</dbReference>
<evidence type="ECO:0000313" key="6">
    <source>
        <dbReference type="Proteomes" id="UP000694420"/>
    </source>
</evidence>